<protein>
    <submittedName>
        <fullName evidence="1">14265_t:CDS:1</fullName>
    </submittedName>
</protein>
<dbReference type="AlphaFoldDB" id="A0A9N9GST6"/>
<dbReference type="Proteomes" id="UP000789508">
    <property type="component" value="Unassembled WGS sequence"/>
</dbReference>
<evidence type="ECO:0000313" key="1">
    <source>
        <dbReference type="EMBL" id="CAG8622891.1"/>
    </source>
</evidence>
<proteinExistence type="predicted"/>
<keyword evidence="2" id="KW-1185">Reference proteome</keyword>
<organism evidence="1 2">
    <name type="scientific">Ambispora leptoticha</name>
    <dbReference type="NCBI Taxonomy" id="144679"/>
    <lineage>
        <taxon>Eukaryota</taxon>
        <taxon>Fungi</taxon>
        <taxon>Fungi incertae sedis</taxon>
        <taxon>Mucoromycota</taxon>
        <taxon>Glomeromycotina</taxon>
        <taxon>Glomeromycetes</taxon>
        <taxon>Archaeosporales</taxon>
        <taxon>Ambisporaceae</taxon>
        <taxon>Ambispora</taxon>
    </lineage>
</organism>
<dbReference type="EMBL" id="CAJVPS010006219">
    <property type="protein sequence ID" value="CAG8622891.1"/>
    <property type="molecule type" value="Genomic_DNA"/>
</dbReference>
<name>A0A9N9GST6_9GLOM</name>
<evidence type="ECO:0000313" key="2">
    <source>
        <dbReference type="Proteomes" id="UP000789508"/>
    </source>
</evidence>
<reference evidence="1" key="1">
    <citation type="submission" date="2021-06" db="EMBL/GenBank/DDBJ databases">
        <authorList>
            <person name="Kallberg Y."/>
            <person name="Tangrot J."/>
            <person name="Rosling A."/>
        </authorList>
    </citation>
    <scope>NUCLEOTIDE SEQUENCE</scope>
    <source>
        <strain evidence="1">FL130A</strain>
    </source>
</reference>
<sequence>MASLGYTDFDAHMTQSTGRRTSINVIVLWMTTITNLPNGYTKIPCGEFKAQDMIRRGGLTHPFQDSKSNVHVGTLSFPPAPLVPNYFMHGGVTLALRSSP</sequence>
<gene>
    <name evidence="1" type="ORF">ALEPTO_LOCUS9040</name>
</gene>
<accession>A0A9N9GST6</accession>
<comment type="caution">
    <text evidence="1">The sequence shown here is derived from an EMBL/GenBank/DDBJ whole genome shotgun (WGS) entry which is preliminary data.</text>
</comment>